<dbReference type="Gene3D" id="2.60.120.10">
    <property type="entry name" value="Jelly Rolls"/>
    <property type="match status" value="1"/>
</dbReference>
<dbReference type="PANTHER" id="PTHR43280">
    <property type="entry name" value="ARAC-FAMILY TRANSCRIPTIONAL REGULATOR"/>
    <property type="match status" value="1"/>
</dbReference>
<dbReference type="SMART" id="SM00342">
    <property type="entry name" value="HTH_ARAC"/>
    <property type="match status" value="1"/>
</dbReference>
<name>A0A7Z2VRJ0_9BACL</name>
<dbReference type="PROSITE" id="PS01124">
    <property type="entry name" value="HTH_ARAC_FAMILY_2"/>
    <property type="match status" value="1"/>
</dbReference>
<dbReference type="PANTHER" id="PTHR43280:SF2">
    <property type="entry name" value="HTH-TYPE TRANSCRIPTIONAL REGULATOR EXSA"/>
    <property type="match status" value="1"/>
</dbReference>
<evidence type="ECO:0000256" key="3">
    <source>
        <dbReference type="ARBA" id="ARBA00023163"/>
    </source>
</evidence>
<dbReference type="Gene3D" id="1.10.10.60">
    <property type="entry name" value="Homeodomain-like"/>
    <property type="match status" value="2"/>
</dbReference>
<dbReference type="GO" id="GO:0003700">
    <property type="term" value="F:DNA-binding transcription factor activity"/>
    <property type="evidence" value="ECO:0007669"/>
    <property type="project" value="InterPro"/>
</dbReference>
<evidence type="ECO:0000256" key="1">
    <source>
        <dbReference type="ARBA" id="ARBA00023015"/>
    </source>
</evidence>
<organism evidence="5 6">
    <name type="scientific">Cohnella herbarum</name>
    <dbReference type="NCBI Taxonomy" id="2728023"/>
    <lineage>
        <taxon>Bacteria</taxon>
        <taxon>Bacillati</taxon>
        <taxon>Bacillota</taxon>
        <taxon>Bacilli</taxon>
        <taxon>Bacillales</taxon>
        <taxon>Paenibacillaceae</taxon>
        <taxon>Cohnella</taxon>
    </lineage>
</organism>
<keyword evidence="3" id="KW-0804">Transcription</keyword>
<evidence type="ECO:0000313" key="5">
    <source>
        <dbReference type="EMBL" id="QJD87820.1"/>
    </source>
</evidence>
<dbReference type="InterPro" id="IPR037923">
    <property type="entry name" value="HTH-like"/>
</dbReference>
<dbReference type="InterPro" id="IPR014710">
    <property type="entry name" value="RmlC-like_jellyroll"/>
</dbReference>
<evidence type="ECO:0000313" key="6">
    <source>
        <dbReference type="Proteomes" id="UP000502248"/>
    </source>
</evidence>
<protein>
    <submittedName>
        <fullName evidence="5">AraC family transcriptional regulator</fullName>
    </submittedName>
</protein>
<dbReference type="AlphaFoldDB" id="A0A7Z2VRJ0"/>
<gene>
    <name evidence="5" type="ORF">HH215_34590</name>
</gene>
<dbReference type="InterPro" id="IPR018060">
    <property type="entry name" value="HTH_AraC"/>
</dbReference>
<keyword evidence="6" id="KW-1185">Reference proteome</keyword>
<reference evidence="5 6" key="1">
    <citation type="submission" date="2020-04" db="EMBL/GenBank/DDBJ databases">
        <title>Genome sequencing of novel species.</title>
        <authorList>
            <person name="Heo J."/>
            <person name="Kim S.-J."/>
            <person name="Kim J.-S."/>
            <person name="Hong S.-B."/>
            <person name="Kwon S.-W."/>
        </authorList>
    </citation>
    <scope>NUCLEOTIDE SEQUENCE [LARGE SCALE GENOMIC DNA]</scope>
    <source>
        <strain evidence="5 6">MFER-1</strain>
    </source>
</reference>
<feature type="domain" description="HTH araC/xylS-type" evidence="4">
    <location>
        <begin position="189"/>
        <end position="287"/>
    </location>
</feature>
<accession>A0A7Z2VRJ0</accession>
<dbReference type="EMBL" id="CP051680">
    <property type="protein sequence ID" value="QJD87820.1"/>
    <property type="molecule type" value="Genomic_DNA"/>
</dbReference>
<dbReference type="KEGG" id="cheb:HH215_34590"/>
<dbReference type="RefSeq" id="WP_169284062.1">
    <property type="nucleotide sequence ID" value="NZ_CP051680.1"/>
</dbReference>
<dbReference type="GO" id="GO:0043565">
    <property type="term" value="F:sequence-specific DNA binding"/>
    <property type="evidence" value="ECO:0007669"/>
    <property type="project" value="InterPro"/>
</dbReference>
<dbReference type="Pfam" id="PF12833">
    <property type="entry name" value="HTH_18"/>
    <property type="match status" value="1"/>
</dbReference>
<proteinExistence type="predicted"/>
<sequence>MRFVKLDIRKPLEFLSSGQFHSPVPWTHSSRKIDSYEFIVGVRGTLYIEQDDERYCVSPGTALLIPPGIPHSGYQPSDGALSFYWFHFLCTDALQFCGEEEWEQARLLGQSNEFLSSINGSLFLPLFFRLSSNERIDVLFQQLQHLANSKLHYRRALHYAATSIVLELAEQAESGLIHGKRYSPDPLVSSIVEWIRVHAAEPLTVSFIAEKYGYNRDYLSRLFKRTMGMNLQEYIHIQKMARAKSLLTSSNRTVKQIAFDIGMSDEKYFIRLFRKYEHLTPTGYRNAYYRKHLNIK</sequence>
<keyword evidence="2" id="KW-0238">DNA-binding</keyword>
<dbReference type="InterPro" id="IPR009057">
    <property type="entry name" value="Homeodomain-like_sf"/>
</dbReference>
<dbReference type="Pfam" id="PF02311">
    <property type="entry name" value="AraC_binding"/>
    <property type="match status" value="1"/>
</dbReference>
<evidence type="ECO:0000256" key="2">
    <source>
        <dbReference type="ARBA" id="ARBA00023125"/>
    </source>
</evidence>
<dbReference type="InterPro" id="IPR003313">
    <property type="entry name" value="AraC-bd"/>
</dbReference>
<keyword evidence="1" id="KW-0805">Transcription regulation</keyword>
<dbReference type="SUPFAM" id="SSF46689">
    <property type="entry name" value="Homeodomain-like"/>
    <property type="match status" value="2"/>
</dbReference>
<evidence type="ECO:0000259" key="4">
    <source>
        <dbReference type="PROSITE" id="PS01124"/>
    </source>
</evidence>
<dbReference type="Proteomes" id="UP000502248">
    <property type="component" value="Chromosome"/>
</dbReference>
<dbReference type="CDD" id="cd02208">
    <property type="entry name" value="cupin_RmlC-like"/>
    <property type="match status" value="1"/>
</dbReference>
<dbReference type="SUPFAM" id="SSF51215">
    <property type="entry name" value="Regulatory protein AraC"/>
    <property type="match status" value="1"/>
</dbReference>